<dbReference type="RefSeq" id="WP_072990256.1">
    <property type="nucleotide sequence ID" value="NZ_FQYU01000002.1"/>
</dbReference>
<organism evidence="2 3">
    <name type="scientific">Pseudozobellia thermophila</name>
    <dbReference type="NCBI Taxonomy" id="192903"/>
    <lineage>
        <taxon>Bacteria</taxon>
        <taxon>Pseudomonadati</taxon>
        <taxon>Bacteroidota</taxon>
        <taxon>Flavobacteriia</taxon>
        <taxon>Flavobacteriales</taxon>
        <taxon>Flavobacteriaceae</taxon>
        <taxon>Pseudozobellia</taxon>
    </lineage>
</organism>
<gene>
    <name evidence="2" type="ORF">SAMN04488513_102118</name>
</gene>
<feature type="transmembrane region" description="Helical" evidence="1">
    <location>
        <begin position="37"/>
        <end position="59"/>
    </location>
</feature>
<proteinExistence type="predicted"/>
<reference evidence="3" key="1">
    <citation type="submission" date="2016-11" db="EMBL/GenBank/DDBJ databases">
        <authorList>
            <person name="Varghese N."/>
            <person name="Submissions S."/>
        </authorList>
    </citation>
    <scope>NUCLEOTIDE SEQUENCE [LARGE SCALE GENOMIC DNA]</scope>
    <source>
        <strain evidence="3">DSM 19858</strain>
    </source>
</reference>
<keyword evidence="3" id="KW-1185">Reference proteome</keyword>
<feature type="transmembrane region" description="Helical" evidence="1">
    <location>
        <begin position="12"/>
        <end position="31"/>
    </location>
</feature>
<feature type="transmembrane region" description="Helical" evidence="1">
    <location>
        <begin position="71"/>
        <end position="94"/>
    </location>
</feature>
<dbReference type="OrthoDB" id="1450328at2"/>
<name>A0A1M6ENI2_9FLAO</name>
<dbReference type="EMBL" id="FQYU01000002">
    <property type="protein sequence ID" value="SHI86898.1"/>
    <property type="molecule type" value="Genomic_DNA"/>
</dbReference>
<keyword evidence="1" id="KW-0472">Membrane</keyword>
<sequence>MDKINSKTPPKTYWILILVSVLVGYLLFVVLKDEFSVQSLVFLSGIPFLLFVAGIFGLLWPKIKPTGDAIYITHALWVGLLFIVLFFIHVWIILPRMCPDFGACLGI</sequence>
<evidence type="ECO:0000256" key="1">
    <source>
        <dbReference type="SAM" id="Phobius"/>
    </source>
</evidence>
<evidence type="ECO:0000313" key="2">
    <source>
        <dbReference type="EMBL" id="SHI86898.1"/>
    </source>
</evidence>
<dbReference type="Proteomes" id="UP000184543">
    <property type="component" value="Unassembled WGS sequence"/>
</dbReference>
<dbReference type="AlphaFoldDB" id="A0A1M6ENI2"/>
<keyword evidence="1" id="KW-1133">Transmembrane helix</keyword>
<dbReference type="STRING" id="192903.SAMN04488513_102118"/>
<keyword evidence="1" id="KW-0812">Transmembrane</keyword>
<evidence type="ECO:0000313" key="3">
    <source>
        <dbReference type="Proteomes" id="UP000184543"/>
    </source>
</evidence>
<accession>A0A1M6ENI2</accession>
<protein>
    <submittedName>
        <fullName evidence="2">Uncharacterized protein</fullName>
    </submittedName>
</protein>